<dbReference type="PRINTS" id="PR00789">
    <property type="entry name" value="OSIALOPTASE"/>
</dbReference>
<dbReference type="EMBL" id="LBFC01000015">
    <property type="protein sequence ID" value="ONN27414.1"/>
    <property type="molecule type" value="Genomic_DNA"/>
</dbReference>
<dbReference type="PANTHER" id="PTHR11735">
    <property type="entry name" value="TRNA N6-ADENOSINE THREONYLCARBAMOYLTRANSFERASE"/>
    <property type="match status" value="1"/>
</dbReference>
<reference evidence="8 9" key="1">
    <citation type="submission" date="2015-06" db="EMBL/GenBank/DDBJ databases">
        <title>Genome sequencing of Thermotogales isolates from hydrothermal vents.</title>
        <authorList>
            <person name="Haverkamp T.H."/>
            <person name="Kublanov I.V."/>
            <person name="Nesbo C.L."/>
        </authorList>
    </citation>
    <scope>NUCLEOTIDE SEQUENCE [LARGE SCALE GENOMIC DNA]</scope>
    <source>
        <strain evidence="9">ik275mar</strain>
    </source>
</reference>
<proteinExistence type="inferred from homology"/>
<dbReference type="PROSITE" id="PS01016">
    <property type="entry name" value="GLYCOPROTEASE"/>
    <property type="match status" value="1"/>
</dbReference>
<evidence type="ECO:0000256" key="6">
    <source>
        <dbReference type="HAMAP-Rule" id="MF_01445"/>
    </source>
</evidence>
<evidence type="ECO:0000256" key="1">
    <source>
        <dbReference type="ARBA" id="ARBA00022679"/>
    </source>
</evidence>
<comment type="caution">
    <text evidence="8">The sequence shown here is derived from an EMBL/GenBank/DDBJ whole genome shotgun (WGS) entry which is preliminary data.</text>
</comment>
<dbReference type="InterPro" id="IPR043129">
    <property type="entry name" value="ATPase_NBD"/>
</dbReference>
<keyword evidence="3 6" id="KW-0479">Metal-binding</keyword>
<keyword evidence="9" id="KW-1185">Reference proteome</keyword>
<keyword evidence="1 6" id="KW-0808">Transferase</keyword>
<feature type="domain" description="Gcp-like" evidence="7">
    <location>
        <begin position="22"/>
        <end position="302"/>
    </location>
</feature>
<feature type="binding site" evidence="6">
    <location>
        <position position="268"/>
    </location>
    <ligand>
        <name>substrate</name>
    </ligand>
</feature>
<dbReference type="SUPFAM" id="SSF53067">
    <property type="entry name" value="Actin-like ATPase domain"/>
    <property type="match status" value="2"/>
</dbReference>
<dbReference type="NCBIfam" id="TIGR03723">
    <property type="entry name" value="T6A_TsaD_YgjD"/>
    <property type="match status" value="1"/>
</dbReference>
<evidence type="ECO:0000256" key="2">
    <source>
        <dbReference type="ARBA" id="ARBA00022694"/>
    </source>
</evidence>
<dbReference type="GO" id="GO:0016301">
    <property type="term" value="F:kinase activity"/>
    <property type="evidence" value="ECO:0007669"/>
    <property type="project" value="UniProtKB-KW"/>
</dbReference>
<comment type="subcellular location">
    <subcellularLocation>
        <location evidence="6">Cytoplasm</location>
    </subcellularLocation>
</comment>
<dbReference type="NCBIfam" id="TIGR00329">
    <property type="entry name" value="gcp_kae1"/>
    <property type="match status" value="1"/>
</dbReference>
<feature type="binding site" evidence="6">
    <location>
        <position position="178"/>
    </location>
    <ligand>
        <name>substrate</name>
    </ligand>
</feature>
<keyword evidence="6" id="KW-0963">Cytoplasm</keyword>
<dbReference type="InterPro" id="IPR017861">
    <property type="entry name" value="KAE1/TsaD"/>
</dbReference>
<dbReference type="InterPro" id="IPR022450">
    <property type="entry name" value="TsaD"/>
</dbReference>
<comment type="cofactor">
    <cofactor evidence="6">
        <name>Fe(2+)</name>
        <dbReference type="ChEBI" id="CHEBI:29033"/>
    </cofactor>
    <text evidence="6">Binds 1 Fe(2+) ion per subunit.</text>
</comment>
<evidence type="ECO:0000256" key="3">
    <source>
        <dbReference type="ARBA" id="ARBA00022723"/>
    </source>
</evidence>
<dbReference type="Proteomes" id="UP000242616">
    <property type="component" value="Unassembled WGS sequence"/>
</dbReference>
<feature type="binding site" evidence="6">
    <location>
        <position position="114"/>
    </location>
    <ligand>
        <name>Fe cation</name>
        <dbReference type="ChEBI" id="CHEBI:24875"/>
    </ligand>
</feature>
<evidence type="ECO:0000256" key="5">
    <source>
        <dbReference type="ARBA" id="ARBA00048117"/>
    </source>
</evidence>
<keyword evidence="4 6" id="KW-0012">Acyltransferase</keyword>
<comment type="function">
    <text evidence="6">Required for the formation of a threonylcarbamoyl group on adenosine at position 37 (t(6)A37) in tRNAs that read codons beginning with adenine. Is involved in the transfer of the threonylcarbamoyl moiety of threonylcarbamoyl-AMP (TC-AMP) to the N6 group of A37, together with TsaE and TsaB. TsaD likely plays a direct catalytic role in this reaction.</text>
</comment>
<dbReference type="InterPro" id="IPR000905">
    <property type="entry name" value="Gcp-like_dom"/>
</dbReference>
<dbReference type="PANTHER" id="PTHR11735:SF6">
    <property type="entry name" value="TRNA N6-ADENOSINE THREONYLCARBAMOYLTRANSFERASE, MITOCHONDRIAL"/>
    <property type="match status" value="1"/>
</dbReference>
<dbReference type="HAMAP" id="MF_01445">
    <property type="entry name" value="TsaD"/>
    <property type="match status" value="1"/>
</dbReference>
<evidence type="ECO:0000256" key="4">
    <source>
        <dbReference type="ARBA" id="ARBA00023315"/>
    </source>
</evidence>
<keyword evidence="2 6" id="KW-0819">tRNA processing</keyword>
<accession>A0ABX3IJP4</accession>
<feature type="binding site" evidence="6">
    <location>
        <position position="296"/>
    </location>
    <ligand>
        <name>Fe cation</name>
        <dbReference type="ChEBI" id="CHEBI:24875"/>
    </ligand>
</feature>
<feature type="binding site" evidence="6">
    <location>
        <position position="165"/>
    </location>
    <ligand>
        <name>substrate</name>
    </ligand>
</feature>
<comment type="similarity">
    <text evidence="6">Belongs to the KAE1 / TsaD family.</text>
</comment>
<dbReference type="InterPro" id="IPR017860">
    <property type="entry name" value="Peptidase_M22_CS"/>
</dbReference>
<feature type="binding site" evidence="6">
    <location>
        <begin position="133"/>
        <end position="137"/>
    </location>
    <ligand>
        <name>substrate</name>
    </ligand>
</feature>
<dbReference type="EC" id="2.3.1.234" evidence="6"/>
<protein>
    <recommendedName>
        <fullName evidence="6">tRNA N6-adenosine threonylcarbamoyltransferase</fullName>
        <ecNumber evidence="6">2.3.1.234</ecNumber>
    </recommendedName>
    <alternativeName>
        <fullName evidence="6">N6-L-threonylcarbamoyladenine synthase</fullName>
        <shortName evidence="6">t(6)A synthase</shortName>
    </alternativeName>
    <alternativeName>
        <fullName evidence="6">t(6)A37 threonylcarbamoyladenosine biosynthesis protein TsaD</fullName>
    </alternativeName>
    <alternativeName>
        <fullName evidence="6">tRNA threonylcarbamoyladenosine biosynthesis protein TsaD</fullName>
    </alternativeName>
</protein>
<name>A0ABX3IJP4_9BACT</name>
<gene>
    <name evidence="6" type="primary">tsaD</name>
    <name evidence="8" type="ORF">XJ44_03590</name>
</gene>
<sequence length="325" mass="35210">MIVLGIETSCDETSVAILKDGKILSNIVSSQVEIHKKFGGVVPEVAARHHLSNLPIIFKTAIKKANISLKDIDLIAVTQGPGLIGALLVGISFAKGLALKLNKPIFGVNHIIGHVYANYITYPELTPPFIVLMVSGGHTEILKVTKDKIEVLGKTLDDAAGEAFDKVARILGLGYPGGPEIEKIAKFGNENKFNFPKPLYNSKDYNFSFSGLKTSVLYTVRKLDNIPVADIAASFQKVVTEILLHKTFKAAQEKDIHTVVLAGGVAANKYLRKKAQEKAQKLGINILIPPLDFCTDNAAMIAMAGYKLFDGKSNIHIDAIPNLKL</sequence>
<keyword evidence="8" id="KW-0418">Kinase</keyword>
<feature type="binding site" evidence="6">
    <location>
        <position position="110"/>
    </location>
    <ligand>
        <name>Fe cation</name>
        <dbReference type="ChEBI" id="CHEBI:24875"/>
    </ligand>
</feature>
<evidence type="ECO:0000259" key="7">
    <source>
        <dbReference type="Pfam" id="PF00814"/>
    </source>
</evidence>
<organism evidence="8 9">
    <name type="scientific">Thermosipho affectus</name>
    <dbReference type="NCBI Taxonomy" id="660294"/>
    <lineage>
        <taxon>Bacteria</taxon>
        <taxon>Thermotogati</taxon>
        <taxon>Thermotogota</taxon>
        <taxon>Thermotogae</taxon>
        <taxon>Thermotogales</taxon>
        <taxon>Fervidobacteriaceae</taxon>
        <taxon>Thermosipho</taxon>
    </lineage>
</organism>
<comment type="catalytic activity">
    <reaction evidence="5 6">
        <text>L-threonylcarbamoyladenylate + adenosine(37) in tRNA = N(6)-L-threonylcarbamoyladenosine(37) in tRNA + AMP + H(+)</text>
        <dbReference type="Rhea" id="RHEA:37059"/>
        <dbReference type="Rhea" id="RHEA-COMP:10162"/>
        <dbReference type="Rhea" id="RHEA-COMP:10163"/>
        <dbReference type="ChEBI" id="CHEBI:15378"/>
        <dbReference type="ChEBI" id="CHEBI:73682"/>
        <dbReference type="ChEBI" id="CHEBI:74411"/>
        <dbReference type="ChEBI" id="CHEBI:74418"/>
        <dbReference type="ChEBI" id="CHEBI:456215"/>
        <dbReference type="EC" id="2.3.1.234"/>
    </reaction>
</comment>
<feature type="binding site" evidence="6">
    <location>
        <position position="182"/>
    </location>
    <ligand>
        <name>substrate</name>
    </ligand>
</feature>
<dbReference type="Gene3D" id="3.30.420.40">
    <property type="match status" value="2"/>
</dbReference>
<dbReference type="RefSeq" id="WP_077198084.1">
    <property type="nucleotide sequence ID" value="NZ_LBFC01000015.1"/>
</dbReference>
<dbReference type="Pfam" id="PF00814">
    <property type="entry name" value="TsaD"/>
    <property type="match status" value="1"/>
</dbReference>
<dbReference type="CDD" id="cd24133">
    <property type="entry name" value="ASKHA_NBD_TsaD_bac"/>
    <property type="match status" value="1"/>
</dbReference>
<evidence type="ECO:0000313" key="8">
    <source>
        <dbReference type="EMBL" id="ONN27414.1"/>
    </source>
</evidence>
<evidence type="ECO:0000313" key="9">
    <source>
        <dbReference type="Proteomes" id="UP000242616"/>
    </source>
</evidence>
<keyword evidence="6" id="KW-0408">Iron</keyword>